<protein>
    <submittedName>
        <fullName evidence="10">Mitochondrial substrate carrier family protein</fullName>
    </submittedName>
</protein>
<dbReference type="PROSITE" id="PS50920">
    <property type="entry name" value="SOLCAR"/>
    <property type="match status" value="3"/>
</dbReference>
<dbReference type="Gene3D" id="1.50.40.10">
    <property type="entry name" value="Mitochondrial carrier domain"/>
    <property type="match status" value="2"/>
</dbReference>
<keyword evidence="11" id="KW-1185">Reference proteome</keyword>
<evidence type="ECO:0000256" key="9">
    <source>
        <dbReference type="SAM" id="MobiDB-lite"/>
    </source>
</evidence>
<reference evidence="11" key="1">
    <citation type="submission" date="2024-07" db="EMBL/GenBank/DDBJ databases">
        <title>Two chromosome-level genome assemblies of Korean endemic species Abeliophyllum distichum and Forsythia ovata (Oleaceae).</title>
        <authorList>
            <person name="Jang H."/>
        </authorList>
    </citation>
    <scope>NUCLEOTIDE SEQUENCE [LARGE SCALE GENOMIC DNA]</scope>
</reference>
<comment type="subcellular location">
    <subcellularLocation>
        <location evidence="1">Membrane</location>
        <topology evidence="1">Multi-pass membrane protein</topology>
    </subcellularLocation>
</comment>
<feature type="repeat" description="Solcar" evidence="8">
    <location>
        <begin position="362"/>
        <end position="446"/>
    </location>
</feature>
<accession>A0ABD1SS91</accession>
<name>A0ABD1SS91_9LAMI</name>
<gene>
    <name evidence="10" type="ORF">Fot_37066</name>
</gene>
<dbReference type="AlphaFoldDB" id="A0ABD1SS91"/>
<feature type="region of interest" description="Disordered" evidence="9">
    <location>
        <begin position="322"/>
        <end position="342"/>
    </location>
</feature>
<keyword evidence="5" id="KW-0677">Repeat</keyword>
<evidence type="ECO:0000256" key="2">
    <source>
        <dbReference type="ARBA" id="ARBA00006375"/>
    </source>
</evidence>
<dbReference type="PANTHER" id="PTHR45667">
    <property type="entry name" value="S-ADENOSYLMETHIONINE MITOCHONDRIAL CARRIER PROTEIN"/>
    <property type="match status" value="1"/>
</dbReference>
<dbReference type="Proteomes" id="UP001604277">
    <property type="component" value="Unassembled WGS sequence"/>
</dbReference>
<feature type="repeat" description="Solcar" evidence="8">
    <location>
        <begin position="455"/>
        <end position="538"/>
    </location>
</feature>
<sequence length="660" mass="72479">MAGSSRFKRNDKPSIKYRHNPLEGAFFELSDFYHVDNPITTSENEKCAPRNSETQSSEILSTAELISAASYIWDRASQPLSILLPKTSSRCKTDVCQEGDETRCSSDEVTFCTSTSADDQYFAVNLTSKTDSAPVVSTNLECLSVTQKISCFQPNSESYSLLSILHGRSTTTHESCKEKQLRGIGIARNLCSIYGWMSESALAKPPDQVNSMRIKYRGTSDCYVGSSSSSPTSGCMSTNTTGSNSLVVENSDCNAEAVQPIGSLLSENAHFDLSASTCSSYLEIAKSPHEVEANNFKIPASRFDADFQATLLDSGSHACEESEKETECRHEHQNNQEIKSSKGESSDVEVCLSAKEKPHYALAKQEHAFAGAMAGIFVSLCLHPVDTVKTVFQSCRIDQKPLHDICRSIISERGVMGLYRGISSNIASSAPISAVYTFTYESVKSTLVPFFPKEYQSLAHCMAGGCASIATSFIFTPSERIKQQMQVGSHYRNCWNALIEIIQKGGLSSLYTGWGAVLCRNIPHSVIKFYTYERLKQLMLPSDQSNAQPNTLVTLVCGGLAGSTAAFFTTPFDVVKTRYQTQIPGSVNQYDVRNVVFTIRGLTPRLAMYMIQGALFFASYESFKRLLSLEVPQLSPKPIQHEQSVEDDSVVLHSPISVTA</sequence>
<evidence type="ECO:0000256" key="6">
    <source>
        <dbReference type="ARBA" id="ARBA00022989"/>
    </source>
</evidence>
<keyword evidence="7 8" id="KW-0472">Membrane</keyword>
<keyword evidence="6" id="KW-1133">Transmembrane helix</keyword>
<feature type="repeat" description="Solcar" evidence="8">
    <location>
        <begin position="549"/>
        <end position="626"/>
    </location>
</feature>
<evidence type="ECO:0000256" key="3">
    <source>
        <dbReference type="ARBA" id="ARBA00022448"/>
    </source>
</evidence>
<dbReference type="Pfam" id="PF00153">
    <property type="entry name" value="Mito_carr"/>
    <property type="match status" value="3"/>
</dbReference>
<dbReference type="InterPro" id="IPR018108">
    <property type="entry name" value="MCP_transmembrane"/>
</dbReference>
<organism evidence="10 11">
    <name type="scientific">Forsythia ovata</name>
    <dbReference type="NCBI Taxonomy" id="205694"/>
    <lineage>
        <taxon>Eukaryota</taxon>
        <taxon>Viridiplantae</taxon>
        <taxon>Streptophyta</taxon>
        <taxon>Embryophyta</taxon>
        <taxon>Tracheophyta</taxon>
        <taxon>Spermatophyta</taxon>
        <taxon>Magnoliopsida</taxon>
        <taxon>eudicotyledons</taxon>
        <taxon>Gunneridae</taxon>
        <taxon>Pentapetalae</taxon>
        <taxon>asterids</taxon>
        <taxon>lamiids</taxon>
        <taxon>Lamiales</taxon>
        <taxon>Oleaceae</taxon>
        <taxon>Forsythieae</taxon>
        <taxon>Forsythia</taxon>
    </lineage>
</organism>
<evidence type="ECO:0000313" key="10">
    <source>
        <dbReference type="EMBL" id="KAL2503218.1"/>
    </source>
</evidence>
<dbReference type="SUPFAM" id="SSF103506">
    <property type="entry name" value="Mitochondrial carrier"/>
    <property type="match status" value="1"/>
</dbReference>
<evidence type="ECO:0000256" key="8">
    <source>
        <dbReference type="PROSITE-ProRule" id="PRU00282"/>
    </source>
</evidence>
<evidence type="ECO:0000256" key="7">
    <source>
        <dbReference type="ARBA" id="ARBA00023136"/>
    </source>
</evidence>
<dbReference type="GO" id="GO:0016020">
    <property type="term" value="C:membrane"/>
    <property type="evidence" value="ECO:0007669"/>
    <property type="project" value="UniProtKB-SubCell"/>
</dbReference>
<comment type="similarity">
    <text evidence="2">Belongs to the mitochondrial carrier (TC 2.A.29) family.</text>
</comment>
<dbReference type="FunFam" id="1.50.40.10:FF:000162">
    <property type="entry name" value="Mitochondrial substrate carrier protein-like"/>
    <property type="match status" value="1"/>
</dbReference>
<keyword evidence="4 8" id="KW-0812">Transmembrane</keyword>
<comment type="caution">
    <text evidence="10">The sequence shown here is derived from an EMBL/GenBank/DDBJ whole genome shotgun (WGS) entry which is preliminary data.</text>
</comment>
<evidence type="ECO:0000256" key="4">
    <source>
        <dbReference type="ARBA" id="ARBA00022692"/>
    </source>
</evidence>
<dbReference type="InterPro" id="IPR023395">
    <property type="entry name" value="MCP_dom_sf"/>
</dbReference>
<evidence type="ECO:0000256" key="5">
    <source>
        <dbReference type="ARBA" id="ARBA00022737"/>
    </source>
</evidence>
<dbReference type="EMBL" id="JBFOLJ010000010">
    <property type="protein sequence ID" value="KAL2503218.1"/>
    <property type="molecule type" value="Genomic_DNA"/>
</dbReference>
<evidence type="ECO:0000256" key="1">
    <source>
        <dbReference type="ARBA" id="ARBA00004141"/>
    </source>
</evidence>
<keyword evidence="3" id="KW-0813">Transport</keyword>
<evidence type="ECO:0000313" key="11">
    <source>
        <dbReference type="Proteomes" id="UP001604277"/>
    </source>
</evidence>
<proteinExistence type="inferred from homology"/>